<dbReference type="InterPro" id="IPR032710">
    <property type="entry name" value="NTF2-like_dom_sf"/>
</dbReference>
<sequence length="146" mass="16163">MSTEEAVRAYYRDRLLNDPEVLRSWFTRDAQVSINGSDALFGLDNTFGMKDGASAQAFTNFLVNTWKLLDFEILSLVSEGNRAATRVIVEVECIPTGLKGRSEICNHFTFDGERMTSILEFLDTAHAAKLLEGAESFPAAYAGQEA</sequence>
<organism evidence="1 2">
    <name type="scientific">Parvularcula lutaonensis</name>
    <dbReference type="NCBI Taxonomy" id="491923"/>
    <lineage>
        <taxon>Bacteria</taxon>
        <taxon>Pseudomonadati</taxon>
        <taxon>Pseudomonadota</taxon>
        <taxon>Alphaproteobacteria</taxon>
        <taxon>Parvularculales</taxon>
        <taxon>Parvularculaceae</taxon>
        <taxon>Parvularcula</taxon>
    </lineage>
</organism>
<comment type="caution">
    <text evidence="1">The sequence shown here is derived from an EMBL/GenBank/DDBJ whole genome shotgun (WGS) entry which is preliminary data.</text>
</comment>
<dbReference type="Gene3D" id="3.10.450.50">
    <property type="match status" value="1"/>
</dbReference>
<accession>A0ABV7M7J8</accession>
<gene>
    <name evidence="1" type="ORF">ACFONP_01590</name>
</gene>
<proteinExistence type="predicted"/>
<dbReference type="RefSeq" id="WP_189572397.1">
    <property type="nucleotide sequence ID" value="NZ_BMXU01000001.1"/>
</dbReference>
<keyword evidence="2" id="KW-1185">Reference proteome</keyword>
<dbReference type="Proteomes" id="UP001595607">
    <property type="component" value="Unassembled WGS sequence"/>
</dbReference>
<reference evidence="2" key="1">
    <citation type="journal article" date="2019" name="Int. J. Syst. Evol. Microbiol.">
        <title>The Global Catalogue of Microorganisms (GCM) 10K type strain sequencing project: providing services to taxonomists for standard genome sequencing and annotation.</title>
        <authorList>
            <consortium name="The Broad Institute Genomics Platform"/>
            <consortium name="The Broad Institute Genome Sequencing Center for Infectious Disease"/>
            <person name="Wu L."/>
            <person name="Ma J."/>
        </authorList>
    </citation>
    <scope>NUCLEOTIDE SEQUENCE [LARGE SCALE GENOMIC DNA]</scope>
    <source>
        <strain evidence="2">KCTC 22245</strain>
    </source>
</reference>
<dbReference type="SUPFAM" id="SSF54427">
    <property type="entry name" value="NTF2-like"/>
    <property type="match status" value="1"/>
</dbReference>
<evidence type="ECO:0000313" key="1">
    <source>
        <dbReference type="EMBL" id="MFC3301423.1"/>
    </source>
</evidence>
<protein>
    <submittedName>
        <fullName evidence="1">Nuclear transport factor 2 family protein</fullName>
    </submittedName>
</protein>
<evidence type="ECO:0000313" key="2">
    <source>
        <dbReference type="Proteomes" id="UP001595607"/>
    </source>
</evidence>
<dbReference type="EMBL" id="JBHRVA010000002">
    <property type="protein sequence ID" value="MFC3301423.1"/>
    <property type="molecule type" value="Genomic_DNA"/>
</dbReference>
<name>A0ABV7M7J8_9PROT</name>